<dbReference type="PANTHER" id="PTHR22792:SF155">
    <property type="entry name" value="LA-RELATED PROTEIN 1C-LIKE"/>
    <property type="match status" value="1"/>
</dbReference>
<evidence type="ECO:0000256" key="3">
    <source>
        <dbReference type="SAM" id="MobiDB-lite"/>
    </source>
</evidence>
<reference evidence="5" key="1">
    <citation type="submission" date="2020-07" db="EMBL/GenBank/DDBJ databases">
        <title>Ethylene signaling mediates host invasion by parasitic plants.</title>
        <authorList>
            <person name="Yoshida S."/>
        </authorList>
    </citation>
    <scope>NUCLEOTIDE SEQUENCE</scope>
    <source>
        <strain evidence="5">Okayama</strain>
    </source>
</reference>
<dbReference type="PROSITE" id="PS50961">
    <property type="entry name" value="HTH_LA"/>
    <property type="match status" value="1"/>
</dbReference>
<name>A0A830CHJ4_9LAMI</name>
<dbReference type="InterPro" id="IPR036390">
    <property type="entry name" value="WH_DNA-bd_sf"/>
</dbReference>
<dbReference type="CDD" id="cd07323">
    <property type="entry name" value="LAM"/>
    <property type="match status" value="1"/>
</dbReference>
<keyword evidence="1 2" id="KW-0694">RNA-binding</keyword>
<organism evidence="5 6">
    <name type="scientific">Phtheirospermum japonicum</name>
    <dbReference type="NCBI Taxonomy" id="374723"/>
    <lineage>
        <taxon>Eukaryota</taxon>
        <taxon>Viridiplantae</taxon>
        <taxon>Streptophyta</taxon>
        <taxon>Embryophyta</taxon>
        <taxon>Tracheophyta</taxon>
        <taxon>Spermatophyta</taxon>
        <taxon>Magnoliopsida</taxon>
        <taxon>eudicotyledons</taxon>
        <taxon>Gunneridae</taxon>
        <taxon>Pentapetalae</taxon>
        <taxon>asterids</taxon>
        <taxon>lamiids</taxon>
        <taxon>Lamiales</taxon>
        <taxon>Orobanchaceae</taxon>
        <taxon>Orobanchaceae incertae sedis</taxon>
        <taxon>Phtheirospermum</taxon>
    </lineage>
</organism>
<sequence>MPLAMPCLVPRHGGGFVARHEHRAKSNSYNFNGFRLEISFFKISDHSYGRQFRELFDLADWISRYLFSLTTEPTAVAANGGVDNPRSLRRSSAPWASVVRGDLIFSPTAMGSAAAAAEQTDEFLNESLGSEAQPDSSDVNGDSNAGHPRRPAWSRPSNGDIEAGSVMMGGAVSWPALSESTRSVPRSPSDSTRPVYDGSASLSQAPLISQPPQRQANSHSHANNSTRPRSRHRGGGSSGSGPSHNIFQRPSPPAPPPFPVYNAPYRPMLDAPRPPGGAGRNTPRRGGNYGTRPRSDGPQHNNYRRHQDRRDVNIPPPYMPPPPPPPPMGYMPSPPLPPGVPPFMGAPPLRVFPGQMGFEMASPFMYVTQPLAPPESFRAMPIVPPQTPPMIFPPPANENNLQNMIIKQIEYYFSDDNLAKDNYLRSKMDDNGWVPITLIANFHRVEQLTKDIQVILDAMRHSTAVELQGEKIRRRVAWNKWINSSSRANTQTTDVASENGILLRNWKWMLNRGSVDVEDPSTAMLAVEDSLVPYNILV</sequence>
<evidence type="ECO:0000256" key="2">
    <source>
        <dbReference type="PROSITE-ProRule" id="PRU00332"/>
    </source>
</evidence>
<feature type="compositionally biased region" description="Pro residues" evidence="3">
    <location>
        <begin position="250"/>
        <end position="259"/>
    </location>
</feature>
<feature type="compositionally biased region" description="Polar residues" evidence="3">
    <location>
        <begin position="178"/>
        <end position="192"/>
    </location>
</feature>
<protein>
    <submittedName>
        <fullName evidence="5">La-related protein 1b</fullName>
    </submittedName>
</protein>
<feature type="compositionally biased region" description="Pro residues" evidence="3">
    <location>
        <begin position="314"/>
        <end position="331"/>
    </location>
</feature>
<evidence type="ECO:0000259" key="4">
    <source>
        <dbReference type="PROSITE" id="PS50961"/>
    </source>
</evidence>
<evidence type="ECO:0000256" key="1">
    <source>
        <dbReference type="ARBA" id="ARBA00022884"/>
    </source>
</evidence>
<dbReference type="PANTHER" id="PTHR22792">
    <property type="entry name" value="LUPUS LA PROTEIN-RELATED"/>
    <property type="match status" value="1"/>
</dbReference>
<evidence type="ECO:0000313" key="6">
    <source>
        <dbReference type="Proteomes" id="UP000653305"/>
    </source>
</evidence>
<evidence type="ECO:0000313" key="5">
    <source>
        <dbReference type="EMBL" id="GFP97722.1"/>
    </source>
</evidence>
<feature type="compositionally biased region" description="Polar residues" evidence="3">
    <location>
        <begin position="128"/>
        <end position="143"/>
    </location>
</feature>
<dbReference type="Gene3D" id="1.10.10.10">
    <property type="entry name" value="Winged helix-like DNA-binding domain superfamily/Winged helix DNA-binding domain"/>
    <property type="match status" value="1"/>
</dbReference>
<dbReference type="Pfam" id="PF05383">
    <property type="entry name" value="La"/>
    <property type="match status" value="1"/>
</dbReference>
<comment type="caution">
    <text evidence="5">The sequence shown here is derived from an EMBL/GenBank/DDBJ whole genome shotgun (WGS) entry which is preliminary data.</text>
</comment>
<accession>A0A830CHJ4</accession>
<keyword evidence="6" id="KW-1185">Reference proteome</keyword>
<dbReference type="Proteomes" id="UP000653305">
    <property type="component" value="Unassembled WGS sequence"/>
</dbReference>
<dbReference type="AlphaFoldDB" id="A0A830CHJ4"/>
<dbReference type="InterPro" id="IPR045180">
    <property type="entry name" value="La_dom_prot"/>
</dbReference>
<gene>
    <name evidence="5" type="ORF">PHJA_001916300</name>
</gene>
<dbReference type="InterPro" id="IPR006630">
    <property type="entry name" value="La_HTH"/>
</dbReference>
<dbReference type="OrthoDB" id="340227at2759"/>
<dbReference type="GO" id="GO:0003723">
    <property type="term" value="F:RNA binding"/>
    <property type="evidence" value="ECO:0007669"/>
    <property type="project" value="UniProtKB-UniRule"/>
</dbReference>
<feature type="region of interest" description="Disordered" evidence="3">
    <location>
        <begin position="128"/>
        <end position="165"/>
    </location>
</feature>
<proteinExistence type="predicted"/>
<dbReference type="EMBL" id="BMAC01000500">
    <property type="protein sequence ID" value="GFP97722.1"/>
    <property type="molecule type" value="Genomic_DNA"/>
</dbReference>
<feature type="compositionally biased region" description="Polar residues" evidence="3">
    <location>
        <begin position="200"/>
        <end position="226"/>
    </location>
</feature>
<dbReference type="FunFam" id="1.10.10.10:FF:000131">
    <property type="entry name" value="la-related protein 1B isoform X2"/>
    <property type="match status" value="1"/>
</dbReference>
<feature type="region of interest" description="Disordered" evidence="3">
    <location>
        <begin position="177"/>
        <end position="331"/>
    </location>
</feature>
<dbReference type="InterPro" id="IPR036388">
    <property type="entry name" value="WH-like_DNA-bd_sf"/>
</dbReference>
<dbReference type="SUPFAM" id="SSF46785">
    <property type="entry name" value="Winged helix' DNA-binding domain"/>
    <property type="match status" value="1"/>
</dbReference>
<dbReference type="SMART" id="SM00715">
    <property type="entry name" value="LA"/>
    <property type="match status" value="1"/>
</dbReference>
<feature type="domain" description="HTH La-type RNA-binding" evidence="4">
    <location>
        <begin position="395"/>
        <end position="484"/>
    </location>
</feature>